<sequence length="185" mass="18801">MVYLAVALVAVAALCTLDLMLTLAVLRRLRDRRRYDAPAVDSGGIPVGAAVGSFTTRCTDGTPITEGDLTDGALVAFFTTGCAPCRTELPAFVEEARALVGRRQVIAVVVSPGGTPDETAESVSMTRHLAPVARVLAETPDGPCTSAFGVTAFPSRFAVSTEGGTAPTVLAVGKAALGASPVGAP</sequence>
<dbReference type="SUPFAM" id="SSF52833">
    <property type="entry name" value="Thioredoxin-like"/>
    <property type="match status" value="1"/>
</dbReference>
<organism evidence="3 4">
    <name type="scientific">Streptomyces indiaensis</name>
    <dbReference type="NCBI Taxonomy" id="284033"/>
    <lineage>
        <taxon>Bacteria</taxon>
        <taxon>Bacillati</taxon>
        <taxon>Actinomycetota</taxon>
        <taxon>Actinomycetes</taxon>
        <taxon>Kitasatosporales</taxon>
        <taxon>Streptomycetaceae</taxon>
        <taxon>Streptomyces</taxon>
    </lineage>
</organism>
<dbReference type="RefSeq" id="WP_234849304.1">
    <property type="nucleotide sequence ID" value="NZ_BAAART010000157.1"/>
</dbReference>
<dbReference type="PROSITE" id="PS00194">
    <property type="entry name" value="THIOREDOXIN_1"/>
    <property type="match status" value="1"/>
</dbReference>
<evidence type="ECO:0000259" key="2">
    <source>
        <dbReference type="Pfam" id="PF00578"/>
    </source>
</evidence>
<proteinExistence type="predicted"/>
<dbReference type="InterPro" id="IPR036249">
    <property type="entry name" value="Thioredoxin-like_sf"/>
</dbReference>
<gene>
    <name evidence="3" type="ORF">GCM10010104_58510</name>
</gene>
<dbReference type="InterPro" id="IPR000866">
    <property type="entry name" value="AhpC/TSA"/>
</dbReference>
<keyword evidence="1" id="KW-0472">Membrane</keyword>
<keyword evidence="1" id="KW-0812">Transmembrane</keyword>
<dbReference type="EMBL" id="BAAART010000157">
    <property type="protein sequence ID" value="GAA2253859.1"/>
    <property type="molecule type" value="Genomic_DNA"/>
</dbReference>
<protein>
    <recommendedName>
        <fullName evidence="2">Alkyl hydroperoxide reductase subunit C/ Thiol specific antioxidant domain-containing protein</fullName>
    </recommendedName>
</protein>
<keyword evidence="4" id="KW-1185">Reference proteome</keyword>
<dbReference type="Pfam" id="PF00578">
    <property type="entry name" value="AhpC-TSA"/>
    <property type="match status" value="1"/>
</dbReference>
<feature type="transmembrane region" description="Helical" evidence="1">
    <location>
        <begin position="6"/>
        <end position="26"/>
    </location>
</feature>
<evidence type="ECO:0000256" key="1">
    <source>
        <dbReference type="SAM" id="Phobius"/>
    </source>
</evidence>
<name>A0ABN3EBI7_9ACTN</name>
<dbReference type="Gene3D" id="3.40.30.10">
    <property type="entry name" value="Glutaredoxin"/>
    <property type="match status" value="1"/>
</dbReference>
<reference evidence="3 4" key="1">
    <citation type="journal article" date="2019" name="Int. J. Syst. Evol. Microbiol.">
        <title>The Global Catalogue of Microorganisms (GCM) 10K type strain sequencing project: providing services to taxonomists for standard genome sequencing and annotation.</title>
        <authorList>
            <consortium name="The Broad Institute Genomics Platform"/>
            <consortium name="The Broad Institute Genome Sequencing Center for Infectious Disease"/>
            <person name="Wu L."/>
            <person name="Ma J."/>
        </authorList>
    </citation>
    <scope>NUCLEOTIDE SEQUENCE [LARGE SCALE GENOMIC DNA]</scope>
    <source>
        <strain evidence="3 4">JCM 3053</strain>
    </source>
</reference>
<keyword evidence="1" id="KW-1133">Transmembrane helix</keyword>
<comment type="caution">
    <text evidence="3">The sequence shown here is derived from an EMBL/GenBank/DDBJ whole genome shotgun (WGS) entry which is preliminary data.</text>
</comment>
<feature type="domain" description="Alkyl hydroperoxide reductase subunit C/ Thiol specific antioxidant" evidence="2">
    <location>
        <begin position="47"/>
        <end position="151"/>
    </location>
</feature>
<evidence type="ECO:0000313" key="3">
    <source>
        <dbReference type="EMBL" id="GAA2253859.1"/>
    </source>
</evidence>
<evidence type="ECO:0000313" key="4">
    <source>
        <dbReference type="Proteomes" id="UP001501474"/>
    </source>
</evidence>
<dbReference type="Proteomes" id="UP001501474">
    <property type="component" value="Unassembled WGS sequence"/>
</dbReference>
<accession>A0ABN3EBI7</accession>
<dbReference type="InterPro" id="IPR017937">
    <property type="entry name" value="Thioredoxin_CS"/>
</dbReference>